<dbReference type="Pfam" id="PF03450">
    <property type="entry name" value="CO_deh_flav_C"/>
    <property type="match status" value="1"/>
</dbReference>
<name>A0A538T0Q5_UNCEI</name>
<dbReference type="GO" id="GO:0016491">
    <property type="term" value="F:oxidoreductase activity"/>
    <property type="evidence" value="ECO:0007669"/>
    <property type="project" value="UniProtKB-KW"/>
</dbReference>
<keyword evidence="3" id="KW-0560">Oxidoreductase</keyword>
<accession>A0A538T0Q5</accession>
<protein>
    <submittedName>
        <fullName evidence="5">Xanthine dehydrogenase small subunit</fullName>
    </submittedName>
</protein>
<sequence>KVVFCGLAARGRSGALEHVRLAYGSVAPVPLRAAQAEAALEGSKPGEAAVAAAREALARDIAPIDDIRSDREYRMTVAGNVLDQFLRAVRGTR</sequence>
<gene>
    <name evidence="5" type="ORF">E6K72_03840</name>
</gene>
<dbReference type="EMBL" id="VBOS01000130">
    <property type="protein sequence ID" value="TMQ57217.1"/>
    <property type="molecule type" value="Genomic_DNA"/>
</dbReference>
<organism evidence="5 6">
    <name type="scientific">Eiseniibacteriota bacterium</name>
    <dbReference type="NCBI Taxonomy" id="2212470"/>
    <lineage>
        <taxon>Bacteria</taxon>
        <taxon>Candidatus Eiseniibacteriota</taxon>
    </lineage>
</organism>
<dbReference type="AlphaFoldDB" id="A0A538T0Q5"/>
<dbReference type="PANTHER" id="PTHR42659:SF2">
    <property type="entry name" value="XANTHINE DEHYDROGENASE SUBUNIT C-RELATED"/>
    <property type="match status" value="1"/>
</dbReference>
<evidence type="ECO:0000313" key="6">
    <source>
        <dbReference type="Proteomes" id="UP000317716"/>
    </source>
</evidence>
<dbReference type="InterPro" id="IPR051312">
    <property type="entry name" value="Diverse_Substr_Oxidored"/>
</dbReference>
<evidence type="ECO:0000256" key="3">
    <source>
        <dbReference type="ARBA" id="ARBA00023002"/>
    </source>
</evidence>
<feature type="domain" description="CO dehydrogenase flavoprotein C-terminal" evidence="4">
    <location>
        <begin position="5"/>
        <end position="89"/>
    </location>
</feature>
<dbReference type="SMART" id="SM01092">
    <property type="entry name" value="CO_deh_flav_C"/>
    <property type="match status" value="1"/>
</dbReference>
<keyword evidence="2" id="KW-0274">FAD</keyword>
<dbReference type="Gene3D" id="3.30.390.50">
    <property type="entry name" value="CO dehydrogenase flavoprotein, C-terminal domain"/>
    <property type="match status" value="1"/>
</dbReference>
<evidence type="ECO:0000313" key="5">
    <source>
        <dbReference type="EMBL" id="TMQ57217.1"/>
    </source>
</evidence>
<evidence type="ECO:0000256" key="2">
    <source>
        <dbReference type="ARBA" id="ARBA00022827"/>
    </source>
</evidence>
<comment type="caution">
    <text evidence="5">The sequence shown here is derived from an EMBL/GenBank/DDBJ whole genome shotgun (WGS) entry which is preliminary data.</text>
</comment>
<dbReference type="SUPFAM" id="SSF55447">
    <property type="entry name" value="CO dehydrogenase flavoprotein C-terminal domain-like"/>
    <property type="match status" value="1"/>
</dbReference>
<dbReference type="InterPro" id="IPR036683">
    <property type="entry name" value="CO_DH_flav_C_dom_sf"/>
</dbReference>
<dbReference type="PANTHER" id="PTHR42659">
    <property type="entry name" value="XANTHINE DEHYDROGENASE SUBUNIT C-RELATED"/>
    <property type="match status" value="1"/>
</dbReference>
<feature type="non-terminal residue" evidence="5">
    <location>
        <position position="1"/>
    </location>
</feature>
<evidence type="ECO:0000259" key="4">
    <source>
        <dbReference type="SMART" id="SM01092"/>
    </source>
</evidence>
<keyword evidence="1" id="KW-0285">Flavoprotein</keyword>
<dbReference type="Proteomes" id="UP000317716">
    <property type="component" value="Unassembled WGS sequence"/>
</dbReference>
<reference evidence="5 6" key="1">
    <citation type="journal article" date="2019" name="Nat. Microbiol.">
        <title>Mediterranean grassland soil C-N compound turnover is dependent on rainfall and depth, and is mediated by genomically divergent microorganisms.</title>
        <authorList>
            <person name="Diamond S."/>
            <person name="Andeer P.F."/>
            <person name="Li Z."/>
            <person name="Crits-Christoph A."/>
            <person name="Burstein D."/>
            <person name="Anantharaman K."/>
            <person name="Lane K.R."/>
            <person name="Thomas B.C."/>
            <person name="Pan C."/>
            <person name="Northen T.R."/>
            <person name="Banfield J.F."/>
        </authorList>
    </citation>
    <scope>NUCLEOTIDE SEQUENCE [LARGE SCALE GENOMIC DNA]</scope>
    <source>
        <strain evidence="5">WS_2</strain>
    </source>
</reference>
<evidence type="ECO:0000256" key="1">
    <source>
        <dbReference type="ARBA" id="ARBA00022630"/>
    </source>
</evidence>
<proteinExistence type="predicted"/>
<dbReference type="InterPro" id="IPR005107">
    <property type="entry name" value="CO_DH_flav_C"/>
</dbReference>